<dbReference type="Proteomes" id="UP001054837">
    <property type="component" value="Unassembled WGS sequence"/>
</dbReference>
<reference evidence="1 2" key="1">
    <citation type="submission" date="2021-06" db="EMBL/GenBank/DDBJ databases">
        <title>Caerostris darwini draft genome.</title>
        <authorList>
            <person name="Kono N."/>
            <person name="Arakawa K."/>
        </authorList>
    </citation>
    <scope>NUCLEOTIDE SEQUENCE [LARGE SCALE GENOMIC DNA]</scope>
</reference>
<dbReference type="AlphaFoldDB" id="A0AAV4SFC3"/>
<dbReference type="Gene3D" id="2.60.40.10">
    <property type="entry name" value="Immunoglobulins"/>
    <property type="match status" value="1"/>
</dbReference>
<dbReference type="InterPro" id="IPR013783">
    <property type="entry name" value="Ig-like_fold"/>
</dbReference>
<dbReference type="PANTHER" id="PTHR21261:SF15">
    <property type="entry name" value="BEATEN PATH IIIA, ISOFORM D-RELATED"/>
    <property type="match status" value="1"/>
</dbReference>
<gene>
    <name evidence="1" type="ORF">CDAR_22051</name>
</gene>
<evidence type="ECO:0000313" key="1">
    <source>
        <dbReference type="EMBL" id="GIY32425.1"/>
    </source>
</evidence>
<protein>
    <recommendedName>
        <fullName evidence="3">Immunoglobulin V-set domain-containing protein</fullName>
    </recommendedName>
</protein>
<dbReference type="EMBL" id="BPLQ01007796">
    <property type="protein sequence ID" value="GIY32425.1"/>
    <property type="molecule type" value="Genomic_DNA"/>
</dbReference>
<comment type="caution">
    <text evidence="1">The sequence shown here is derived from an EMBL/GenBank/DDBJ whole genome shotgun (WGS) entry which is preliminary data.</text>
</comment>
<name>A0AAV4SFC3_9ARAC</name>
<organism evidence="1 2">
    <name type="scientific">Caerostris darwini</name>
    <dbReference type="NCBI Taxonomy" id="1538125"/>
    <lineage>
        <taxon>Eukaryota</taxon>
        <taxon>Metazoa</taxon>
        <taxon>Ecdysozoa</taxon>
        <taxon>Arthropoda</taxon>
        <taxon>Chelicerata</taxon>
        <taxon>Arachnida</taxon>
        <taxon>Araneae</taxon>
        <taxon>Araneomorphae</taxon>
        <taxon>Entelegynae</taxon>
        <taxon>Araneoidea</taxon>
        <taxon>Araneidae</taxon>
        <taxon>Caerostris</taxon>
    </lineage>
</organism>
<sequence length="121" mass="13994">MRGKTKRSSDLSRVDIRKRNFDYKLHFGDFCFVKNKEKKDKKEVSLRRKELSKSGSQSVFLRHVDLDSAGTYRCEVSAEAPEFQTVEAEKEMKVLGSFCSSEVVWFLSIEVKENDSSTNLE</sequence>
<accession>A0AAV4SFC3</accession>
<keyword evidence="2" id="KW-1185">Reference proteome</keyword>
<dbReference type="PANTHER" id="PTHR21261">
    <property type="entry name" value="BEAT PROTEIN"/>
    <property type="match status" value="1"/>
</dbReference>
<proteinExistence type="predicted"/>
<evidence type="ECO:0000313" key="2">
    <source>
        <dbReference type="Proteomes" id="UP001054837"/>
    </source>
</evidence>
<evidence type="ECO:0008006" key="3">
    <source>
        <dbReference type="Google" id="ProtNLM"/>
    </source>
</evidence>